<reference evidence="4" key="1">
    <citation type="submission" date="2022-11" db="UniProtKB">
        <authorList>
            <consortium name="WormBaseParasite"/>
        </authorList>
    </citation>
    <scope>IDENTIFICATION</scope>
</reference>
<keyword evidence="2" id="KW-1133">Transmembrane helix</keyword>
<proteinExistence type="predicted"/>
<evidence type="ECO:0000313" key="4">
    <source>
        <dbReference type="WBParaSite" id="PSAMB.scaffold121size75511.g2300.t1"/>
    </source>
</evidence>
<dbReference type="WBParaSite" id="PSAMB.scaffold121size75511.g2300.t1">
    <property type="protein sequence ID" value="PSAMB.scaffold121size75511.g2300.t1"/>
    <property type="gene ID" value="PSAMB.scaffold121size75511.g2300"/>
</dbReference>
<keyword evidence="3" id="KW-1185">Reference proteome</keyword>
<feature type="region of interest" description="Disordered" evidence="1">
    <location>
        <begin position="1"/>
        <end position="20"/>
    </location>
</feature>
<feature type="transmembrane region" description="Helical" evidence="2">
    <location>
        <begin position="120"/>
        <end position="147"/>
    </location>
</feature>
<accession>A0A914UUB5</accession>
<evidence type="ECO:0000313" key="3">
    <source>
        <dbReference type="Proteomes" id="UP000887566"/>
    </source>
</evidence>
<evidence type="ECO:0000256" key="1">
    <source>
        <dbReference type="SAM" id="MobiDB-lite"/>
    </source>
</evidence>
<dbReference type="Proteomes" id="UP000887566">
    <property type="component" value="Unplaced"/>
</dbReference>
<feature type="transmembrane region" description="Helical" evidence="2">
    <location>
        <begin position="87"/>
        <end position="108"/>
    </location>
</feature>
<sequence length="275" mass="29703">MTEISSVSAHLAPTSGGVRRPWRSDTALTAAAIAVNVPSLVLEAAQQDDATATNCHPGLTAVGRFPLPLMQPQHQQLSAAHKCLHGLFLMGFVFFLIAGVALTCIGFLDYGGASSTVYKALGIAALAVAFLFLASACVMVSECVTLAMTTGTKRDYRYQMMYPTFNDSMPSVNRIALSETTSNEQRKISNSSRNRLSAESMTRRLDARSPPPLSSSLQQCHSCSRLPNAATVLSRENSSRQLPDEFPYMSSCSSTRPPSSTNFTDILQLDNKEII</sequence>
<protein>
    <submittedName>
        <fullName evidence="4">Uncharacterized protein</fullName>
    </submittedName>
</protein>
<feature type="compositionally biased region" description="Polar residues" evidence="1">
    <location>
        <begin position="180"/>
        <end position="200"/>
    </location>
</feature>
<feature type="region of interest" description="Disordered" evidence="1">
    <location>
        <begin position="180"/>
        <end position="217"/>
    </location>
</feature>
<keyword evidence="2" id="KW-0472">Membrane</keyword>
<organism evidence="3 4">
    <name type="scientific">Plectus sambesii</name>
    <dbReference type="NCBI Taxonomy" id="2011161"/>
    <lineage>
        <taxon>Eukaryota</taxon>
        <taxon>Metazoa</taxon>
        <taxon>Ecdysozoa</taxon>
        <taxon>Nematoda</taxon>
        <taxon>Chromadorea</taxon>
        <taxon>Plectida</taxon>
        <taxon>Plectina</taxon>
        <taxon>Plectoidea</taxon>
        <taxon>Plectidae</taxon>
        <taxon>Plectus</taxon>
    </lineage>
</organism>
<keyword evidence="2" id="KW-0812">Transmembrane</keyword>
<evidence type="ECO:0000256" key="2">
    <source>
        <dbReference type="SAM" id="Phobius"/>
    </source>
</evidence>
<name>A0A914UUB5_9BILA</name>
<dbReference type="AlphaFoldDB" id="A0A914UUB5"/>